<sequence length="113" mass="12771">MSFGSRLKELRTSNNMTQEDLGKKINVSKVSISGYENGTRSPDRETLVCLANFFDVSLDYLVARVPEHSCLTPDDNIDLKKLLDSNLTVSYEGKVLTNSERQKIKNILIGVFW</sequence>
<keyword evidence="4" id="KW-1185">Reference proteome</keyword>
<reference evidence="3 4" key="1">
    <citation type="submission" date="2019-01" db="EMBL/GenBank/DDBJ databases">
        <title>Vagococcus silagei sp. nov. isolated from brewer's grain.</title>
        <authorList>
            <person name="Guu J.-R."/>
        </authorList>
    </citation>
    <scope>NUCLEOTIDE SEQUENCE [LARGE SCALE GENOMIC DNA]</scope>
    <source>
        <strain evidence="3 4">2B-2</strain>
    </source>
</reference>
<evidence type="ECO:0000259" key="2">
    <source>
        <dbReference type="PROSITE" id="PS50943"/>
    </source>
</evidence>
<proteinExistence type="predicted"/>
<dbReference type="Pfam" id="PF01381">
    <property type="entry name" value="HTH_3"/>
    <property type="match status" value="1"/>
</dbReference>
<dbReference type="Gene3D" id="1.10.260.40">
    <property type="entry name" value="lambda repressor-like DNA-binding domains"/>
    <property type="match status" value="1"/>
</dbReference>
<dbReference type="Proteomes" id="UP000310506">
    <property type="component" value="Unassembled WGS sequence"/>
</dbReference>
<evidence type="ECO:0000313" key="4">
    <source>
        <dbReference type="Proteomes" id="UP000310506"/>
    </source>
</evidence>
<dbReference type="InterPro" id="IPR010982">
    <property type="entry name" value="Lambda_DNA-bd_dom_sf"/>
</dbReference>
<dbReference type="CDD" id="cd00093">
    <property type="entry name" value="HTH_XRE"/>
    <property type="match status" value="1"/>
</dbReference>
<protein>
    <submittedName>
        <fullName evidence="3">XRE family transcriptional regulator</fullName>
    </submittedName>
</protein>
<organism evidence="3 4">
    <name type="scientific">Vagococcus silagei</name>
    <dbReference type="NCBI Taxonomy" id="2508885"/>
    <lineage>
        <taxon>Bacteria</taxon>
        <taxon>Bacillati</taxon>
        <taxon>Bacillota</taxon>
        <taxon>Bacilli</taxon>
        <taxon>Lactobacillales</taxon>
        <taxon>Enterococcaceae</taxon>
        <taxon>Vagococcus</taxon>
    </lineage>
</organism>
<dbReference type="RefSeq" id="WP_136136522.1">
    <property type="nucleotide sequence ID" value="NZ_SDGV01000011.1"/>
</dbReference>
<keyword evidence="1" id="KW-0238">DNA-binding</keyword>
<comment type="caution">
    <text evidence="3">The sequence shown here is derived from an EMBL/GenBank/DDBJ whole genome shotgun (WGS) entry which is preliminary data.</text>
</comment>
<dbReference type="SUPFAM" id="SSF47413">
    <property type="entry name" value="lambda repressor-like DNA-binding domains"/>
    <property type="match status" value="1"/>
</dbReference>
<dbReference type="PANTHER" id="PTHR46558:SF11">
    <property type="entry name" value="HTH-TYPE TRANSCRIPTIONAL REGULATOR XRE"/>
    <property type="match status" value="1"/>
</dbReference>
<dbReference type="SMART" id="SM00530">
    <property type="entry name" value="HTH_XRE"/>
    <property type="match status" value="1"/>
</dbReference>
<dbReference type="OrthoDB" id="9805856at2"/>
<evidence type="ECO:0000313" key="3">
    <source>
        <dbReference type="EMBL" id="THB61510.1"/>
    </source>
</evidence>
<dbReference type="PANTHER" id="PTHR46558">
    <property type="entry name" value="TRACRIPTIONAL REGULATORY PROTEIN-RELATED-RELATED"/>
    <property type="match status" value="1"/>
</dbReference>
<dbReference type="GO" id="GO:0003677">
    <property type="term" value="F:DNA binding"/>
    <property type="evidence" value="ECO:0007669"/>
    <property type="project" value="UniProtKB-KW"/>
</dbReference>
<gene>
    <name evidence="3" type="ORF">ESZ54_04640</name>
</gene>
<dbReference type="PROSITE" id="PS50943">
    <property type="entry name" value="HTH_CROC1"/>
    <property type="match status" value="1"/>
</dbReference>
<name>A0A4S3B6H4_9ENTE</name>
<feature type="domain" description="HTH cro/C1-type" evidence="2">
    <location>
        <begin position="7"/>
        <end position="61"/>
    </location>
</feature>
<dbReference type="InterPro" id="IPR001387">
    <property type="entry name" value="Cro/C1-type_HTH"/>
</dbReference>
<dbReference type="EMBL" id="SDGV01000011">
    <property type="protein sequence ID" value="THB61510.1"/>
    <property type="molecule type" value="Genomic_DNA"/>
</dbReference>
<accession>A0A4S3B6H4</accession>
<evidence type="ECO:0000256" key="1">
    <source>
        <dbReference type="ARBA" id="ARBA00023125"/>
    </source>
</evidence>
<dbReference type="AlphaFoldDB" id="A0A4S3B6H4"/>